<feature type="compositionally biased region" description="Low complexity" evidence="1">
    <location>
        <begin position="1517"/>
        <end position="1534"/>
    </location>
</feature>
<dbReference type="GeneID" id="108072912"/>
<proteinExistence type="predicted"/>
<feature type="region of interest" description="Disordered" evidence="1">
    <location>
        <begin position="1473"/>
        <end position="1542"/>
    </location>
</feature>
<reference evidence="2" key="1">
    <citation type="submission" date="2025-05" db="UniProtKB">
        <authorList>
            <consortium name="RefSeq"/>
        </authorList>
    </citation>
    <scope>NUCLEOTIDE SEQUENCE [LARGE SCALE GENOMIC DNA]</scope>
    <source>
        <strain evidence="2">14028-0561.14</strain>
    </source>
</reference>
<protein>
    <submittedName>
        <fullName evidence="3">Protein three rows</fullName>
    </submittedName>
</protein>
<keyword evidence="2" id="KW-1185">Reference proteome</keyword>
<evidence type="ECO:0000313" key="2">
    <source>
        <dbReference type="Proteomes" id="UP001652661"/>
    </source>
</evidence>
<dbReference type="Proteomes" id="UP001652661">
    <property type="component" value="Chromosome 2R"/>
</dbReference>
<dbReference type="RefSeq" id="XP_070140193.1">
    <property type="nucleotide sequence ID" value="XM_070284092.1"/>
</dbReference>
<feature type="compositionally biased region" description="Polar residues" evidence="1">
    <location>
        <begin position="1481"/>
        <end position="1494"/>
    </location>
</feature>
<feature type="compositionally biased region" description="Low complexity" evidence="1">
    <location>
        <begin position="1284"/>
        <end position="1302"/>
    </location>
</feature>
<feature type="compositionally biased region" description="Low complexity" evidence="1">
    <location>
        <begin position="1409"/>
        <end position="1426"/>
    </location>
</feature>
<feature type="region of interest" description="Disordered" evidence="1">
    <location>
        <begin position="1281"/>
        <end position="1461"/>
    </location>
</feature>
<feature type="compositionally biased region" description="Acidic residues" evidence="1">
    <location>
        <begin position="1197"/>
        <end position="1224"/>
    </location>
</feature>
<feature type="compositionally biased region" description="Low complexity" evidence="1">
    <location>
        <begin position="1437"/>
        <end position="1455"/>
    </location>
</feature>
<accession>A0ABM4GBU9</accession>
<name>A0ABM4GBU9_DROKI</name>
<gene>
    <name evidence="3" type="primary">thr</name>
</gene>
<evidence type="ECO:0000256" key="1">
    <source>
        <dbReference type="SAM" id="MobiDB-lite"/>
    </source>
</evidence>
<evidence type="ECO:0000313" key="3">
    <source>
        <dbReference type="RefSeq" id="XP_070140193.1"/>
    </source>
</evidence>
<feature type="region of interest" description="Disordered" evidence="1">
    <location>
        <begin position="1193"/>
        <end position="1232"/>
    </location>
</feature>
<reference evidence="3" key="2">
    <citation type="submission" date="2025-08" db="UniProtKB">
        <authorList>
            <consortium name="RefSeq"/>
        </authorList>
    </citation>
    <scope>IDENTIFICATION</scope>
    <source>
        <strain evidence="3">14028-0561.14</strain>
        <tissue evidence="3">Whole fly</tissue>
    </source>
</reference>
<organism evidence="2 3">
    <name type="scientific">Drosophila kikkawai</name>
    <name type="common">Fruit fly</name>
    <dbReference type="NCBI Taxonomy" id="30033"/>
    <lineage>
        <taxon>Eukaryota</taxon>
        <taxon>Metazoa</taxon>
        <taxon>Ecdysozoa</taxon>
        <taxon>Arthropoda</taxon>
        <taxon>Hexapoda</taxon>
        <taxon>Insecta</taxon>
        <taxon>Pterygota</taxon>
        <taxon>Neoptera</taxon>
        <taxon>Endopterygota</taxon>
        <taxon>Diptera</taxon>
        <taxon>Brachycera</taxon>
        <taxon>Muscomorpha</taxon>
        <taxon>Ephydroidea</taxon>
        <taxon>Drosophilidae</taxon>
        <taxon>Drosophila</taxon>
        <taxon>Sophophora</taxon>
    </lineage>
</organism>
<sequence>MPGDIGNQLKGTRSDVEAACRTVEADFRKITDGLQRGGTTDALYALRYELSVLRHICFAVKENPHQNSDLFGDIVAVMLPHVRPCEEKASLWEAHLTSLRYILHGLCQERSIGACQRLYGLFRAEPCRLQEETDHKVYLDIHLAHFNGIYTLLQKQLLPLEASSQLCQALESLGELFEAIRVKKITKTGPLLERLNESLFGKRSKTFHKSLSLLPSESLTKMLGSLLKLLASSSTSELSKQFSEYLSFMLALVQIDMLSPEPSPQLSLQLLRMCKELYRQETNLTYALQLLYYYLKLLYVSEVTPNFKRTYIDLIRKFQNFLELKAAPQATEQWLTDLLVAIQRLQTLVQQSSSKLQSPFQVFWQQMEGEDSPEAYAAHFQLLNSCAGLAVNVTRSSLAISCPNESCTSVRRHCMLAFGLCALDAYINWQPMQEQKKDKAPHKPLLGILTLTLDVAKSLKCLGSGSTELIKLVRQLTHVADKVSCPEQMSLLWHLLGPLQKLRPMITHQEMRGLLRRLFKASVYCKDPQMAGGLCASYLASITNPARLRSQICTYYHQQGKEEREIQRCVYECHESCPLPYPLTPAEKKQLYDTDMFAVLHYVRSPSVSLLKSLIRCRLSDYHLVLLARQLRSDGSILKECQELIAKLKARSSLNRLDYLSLGHAHVSLLLEALESQKTTVSSKETGENLLEELLLRQNLSEINIQREQRLVDLASEAILGFNNFFSRADEEPLSTEETAIDWEVLIDDAVSAAMALSTMGYQAEADQAWLMLLKIGSLLEDRFTYLRALTHFLAQQKVDSRLKLDLPQEVKRAEEILDDLWPQLPSGRFFKRQDTTVMLCLCQLASYYARQECFSQAQLMLLLVEQIREELPERLGKNDIVSITLQAVRFRLSYEQKNPEEHPRMPSPLRQLDTLQDNVKNFCNLSSLDGSYLQLLLSSLVRESTECSANRLSERLAFSNIVLKLVLQSGLALRTIEVFLAWLWTNLQMENLDRAQSKLRLLDHCLGIKRLKPKEAEPVKKTVPDPTLSDLASNMQLLQLVEPIRKQQQPIDVDLPSILSLRPNSPSSQINLNQYLNLSEAPSVLRGNFQLQSTYFIMGCLHARLCFLKRDSDQLEDFYESAEIRLQEKPELSAFMGSMLQVQQLYKAHYLRFRGQHLEAITVAQLGLETPLQAMDIDYNYNFMTQMKTAEREMMPEEEEKEKEKGVEEEEEEGEELEEEAEAEEVKEAAEAVPKNLRRALNFNLSPERINQTPLAAKDKESHWKSARKGLKFKIFSDLELRPPSSDSNSSSGSSNENTPPLNLDACQAIVLSDDDESPVSSLVSLKPYALTKTTEKPKPSILPKTTEKSKPSSVLPTTEKAKSSVLTKTTEKPKPSSSLAETIEKPKAFPLPKTISSALPITEKPKPSSLSKTTKTPKPLSLPKTIEKPKPPCLPKTTETPKPSSSLLPTSEKLNSKAKSKLNMAIYVDDSMEEAAAPTPSQKVTGRSTRTARATKPPEETPKTAAPTSRRLRRAVTVPEPEQPTEPEATVTGTRSRRKK</sequence>